<proteinExistence type="predicted"/>
<dbReference type="GO" id="GO:0004467">
    <property type="term" value="F:long-chain fatty acid-CoA ligase activity"/>
    <property type="evidence" value="ECO:0007669"/>
    <property type="project" value="TreeGrafter"/>
</dbReference>
<dbReference type="GO" id="GO:0005524">
    <property type="term" value="F:ATP binding"/>
    <property type="evidence" value="ECO:0007669"/>
    <property type="project" value="UniProtKB-KW"/>
</dbReference>
<keyword evidence="2" id="KW-0067">ATP-binding</keyword>
<dbReference type="EMBL" id="CP076133">
    <property type="protein sequence ID" value="QWG04308.1"/>
    <property type="molecule type" value="Genomic_DNA"/>
</dbReference>
<dbReference type="GO" id="GO:0016020">
    <property type="term" value="C:membrane"/>
    <property type="evidence" value="ECO:0007669"/>
    <property type="project" value="TreeGrafter"/>
</dbReference>
<dbReference type="PANTHER" id="PTHR43272">
    <property type="entry name" value="LONG-CHAIN-FATTY-ACID--COA LIGASE"/>
    <property type="match status" value="1"/>
</dbReference>
<evidence type="ECO:0000256" key="1">
    <source>
        <dbReference type="ARBA" id="ARBA00022741"/>
    </source>
</evidence>
<reference evidence="4 5" key="1">
    <citation type="submission" date="2021-05" db="EMBL/GenBank/DDBJ databases">
        <title>Comparative genomic studies on the polysaccharide-degrading batcterial strains of the Flammeovirga genus.</title>
        <authorList>
            <person name="Zewei F."/>
            <person name="Zheng Z."/>
            <person name="Yu L."/>
            <person name="Ruyue G."/>
            <person name="Yanhong M."/>
            <person name="Yuanyuan C."/>
            <person name="Jingyan G."/>
            <person name="Wenjun H."/>
        </authorList>
    </citation>
    <scope>NUCLEOTIDE SEQUENCE [LARGE SCALE GENOMIC DNA]</scope>
    <source>
        <strain evidence="4 5">NBRC:100898</strain>
    </source>
</reference>
<dbReference type="RefSeq" id="WP_169663788.1">
    <property type="nucleotide sequence ID" value="NZ_CP076133.1"/>
</dbReference>
<dbReference type="Proteomes" id="UP000678679">
    <property type="component" value="Chromosome 2"/>
</dbReference>
<dbReference type="PROSITE" id="PS00455">
    <property type="entry name" value="AMP_BINDING"/>
    <property type="match status" value="1"/>
</dbReference>
<sequence length="601" mass="67929">MSHTSHLVHKIRTQVEKLNTKEAARFRVADNLWESISWADFGSEIDAVSKALISNGIGVQDKVGIYAQNMPFWTVADFATQQMRGVAVSIYATSTSHQADYIINDAQIKVLFVGDQEQYDNAIEVFDRCESLTHIVAMKKETHLRHHKAGIQWVDFLETASSDVEEEFNQRINDANFDDLATLIYTSGTTGEPKGVMLDYNNFISQFDAHTVLVDFNEGDVNLSFLPLSHVFERTWSMYVFYNGGTNCYLEDVKQIKEALVEAKPHVMCAVPRFYEKIFSAIHDKVAKAKPTTQKLFHWAVGMGKKAFDAKQEGTTLGTFDKMKFNLATKLVLSKFQKLLGGNIRFMPAGGAKLDPEIGTFFHSIGIPIILGYGLTETTATVSAWHLNEKFYTNTIGTTMPGCDIKIDEATGEILVKSKVVMKGYYNKPEETAKVFTEDGYFKTGDKGEFDEKGNLLITDRIKELMKTSNGKYIAPQLVEGKIGKDHFVEQIATIADARNFVSALIVPTFESLEEYAKEHNISYSSKEELIKDSKIIRMYESRIEKAQHDLANFEKVKKFTLLPKEFSQEKGEMTPTLKLKRKTIDENYKAEIDEMYAASR</sequence>
<evidence type="ECO:0000313" key="5">
    <source>
        <dbReference type="Proteomes" id="UP000678679"/>
    </source>
</evidence>
<protein>
    <submittedName>
        <fullName evidence="4">AMP-binding protein</fullName>
    </submittedName>
</protein>
<dbReference type="PANTHER" id="PTHR43272:SF33">
    <property type="entry name" value="AMP-BINDING DOMAIN-CONTAINING PROTEIN-RELATED"/>
    <property type="match status" value="1"/>
</dbReference>
<dbReference type="CDD" id="cd05907">
    <property type="entry name" value="VL_LC_FACS_like"/>
    <property type="match status" value="1"/>
</dbReference>
<dbReference type="PRINTS" id="PR00154">
    <property type="entry name" value="AMPBINDING"/>
</dbReference>
<dbReference type="Pfam" id="PF23562">
    <property type="entry name" value="AMP-binding_C_3"/>
    <property type="match status" value="1"/>
</dbReference>
<dbReference type="SUPFAM" id="SSF56801">
    <property type="entry name" value="Acetyl-CoA synthetase-like"/>
    <property type="match status" value="1"/>
</dbReference>
<evidence type="ECO:0000313" key="4">
    <source>
        <dbReference type="EMBL" id="QWG04308.1"/>
    </source>
</evidence>
<dbReference type="InterPro" id="IPR020459">
    <property type="entry name" value="AMP-binding"/>
</dbReference>
<keyword evidence="5" id="KW-1185">Reference proteome</keyword>
<organism evidence="4 5">
    <name type="scientific">Flammeovirga yaeyamensis</name>
    <dbReference type="NCBI Taxonomy" id="367791"/>
    <lineage>
        <taxon>Bacteria</taxon>
        <taxon>Pseudomonadati</taxon>
        <taxon>Bacteroidota</taxon>
        <taxon>Cytophagia</taxon>
        <taxon>Cytophagales</taxon>
        <taxon>Flammeovirgaceae</taxon>
        <taxon>Flammeovirga</taxon>
    </lineage>
</organism>
<dbReference type="InterPro" id="IPR000873">
    <property type="entry name" value="AMP-dep_synth/lig_dom"/>
</dbReference>
<evidence type="ECO:0000259" key="3">
    <source>
        <dbReference type="Pfam" id="PF00501"/>
    </source>
</evidence>
<dbReference type="AlphaFoldDB" id="A0AAX1NDX9"/>
<evidence type="ECO:0000256" key="2">
    <source>
        <dbReference type="ARBA" id="ARBA00022840"/>
    </source>
</evidence>
<feature type="domain" description="AMP-dependent synthetase/ligase" evidence="3">
    <location>
        <begin position="14"/>
        <end position="426"/>
    </location>
</feature>
<dbReference type="Gene3D" id="3.40.50.12780">
    <property type="entry name" value="N-terminal domain of ligase-like"/>
    <property type="match status" value="1"/>
</dbReference>
<keyword evidence="1" id="KW-0547">Nucleotide-binding</keyword>
<dbReference type="InterPro" id="IPR020845">
    <property type="entry name" value="AMP-binding_CS"/>
</dbReference>
<gene>
    <name evidence="4" type="ORF">KMW28_25785</name>
</gene>
<accession>A0AAX1NDX9</accession>
<name>A0AAX1NDX9_9BACT</name>
<dbReference type="InterPro" id="IPR042099">
    <property type="entry name" value="ANL_N_sf"/>
</dbReference>
<dbReference type="KEGG" id="fya:KMW28_25785"/>
<dbReference type="Pfam" id="PF00501">
    <property type="entry name" value="AMP-binding"/>
    <property type="match status" value="1"/>
</dbReference>